<gene>
    <name evidence="2" type="ORF">J2S39_001838</name>
</gene>
<reference evidence="2" key="1">
    <citation type="submission" date="2023-07" db="EMBL/GenBank/DDBJ databases">
        <title>Sequencing the genomes of 1000 actinobacteria strains.</title>
        <authorList>
            <person name="Klenk H.-P."/>
        </authorList>
    </citation>
    <scope>NUCLEOTIDE SEQUENCE</scope>
    <source>
        <strain evidence="2">DSM 107476</strain>
    </source>
</reference>
<name>A0ABU2A0Y7_9CORY</name>
<feature type="signal peptide" evidence="1">
    <location>
        <begin position="1"/>
        <end position="26"/>
    </location>
</feature>
<dbReference type="Gene3D" id="3.40.190.10">
    <property type="entry name" value="Periplasmic binding protein-like II"/>
    <property type="match status" value="2"/>
</dbReference>
<evidence type="ECO:0000313" key="3">
    <source>
        <dbReference type="Proteomes" id="UP001180840"/>
    </source>
</evidence>
<evidence type="ECO:0000256" key="1">
    <source>
        <dbReference type="SAM" id="SignalP"/>
    </source>
</evidence>
<dbReference type="Pfam" id="PF13416">
    <property type="entry name" value="SBP_bac_8"/>
    <property type="match status" value="1"/>
</dbReference>
<protein>
    <submittedName>
        <fullName evidence="2">Raffinose/stachyose/melibiose transport system substrate-binding protein</fullName>
    </submittedName>
</protein>
<dbReference type="PROSITE" id="PS51257">
    <property type="entry name" value="PROKAR_LIPOPROTEIN"/>
    <property type="match status" value="1"/>
</dbReference>
<proteinExistence type="predicted"/>
<sequence length="446" mass="48530">MSHPTRRLSRVVAVTLVSALSVAGLAACSSGGGDEANVYFLNFKPEQDAAYQEIAAAYTEETGVDVKVVTAASGNYEQTLKAEIGKQEAPTIFQVNGPVGQQTWGDYMADLSEADFAKALKEDTSPLKDDEDAIVGVPFAVEGYGIIYNQAIMDRYFALPGAAVGSVEEITDFDTLKAVADDMQAKKAELGIDGVFASTSLASGEDWRWQTHLANIPVHYEFEDLGTTDAPTLEFTYNENFKNLFDLYLTDSTVEPSLAPSKSVTDSMAEFALGQAAMVQNGNWAWSQIADVSGNVVAEDDIKFMPMYTGMPQDPEQGLAIGTENYLAVNSDASEADQQASIDFLNWLFTSDAGKTRVVEDLGFIAPFEGFTEDDTPADPLARQVAESLANPDSTAIPWDFQYFPSQQFKNDFGQDLAQYASGNMEWDQVVENFRANWEAETAALQ</sequence>
<dbReference type="EMBL" id="JAVDXZ010000001">
    <property type="protein sequence ID" value="MDR7330162.1"/>
    <property type="molecule type" value="Genomic_DNA"/>
</dbReference>
<dbReference type="SUPFAM" id="SSF53850">
    <property type="entry name" value="Periplasmic binding protein-like II"/>
    <property type="match status" value="1"/>
</dbReference>
<dbReference type="PANTHER" id="PTHR43649">
    <property type="entry name" value="ARABINOSE-BINDING PROTEIN-RELATED"/>
    <property type="match status" value="1"/>
</dbReference>
<dbReference type="Proteomes" id="UP001180840">
    <property type="component" value="Unassembled WGS sequence"/>
</dbReference>
<feature type="chain" id="PRO_5045882150" evidence="1">
    <location>
        <begin position="27"/>
        <end position="446"/>
    </location>
</feature>
<organism evidence="2 3">
    <name type="scientific">Corynebacterium guangdongense</name>
    <dbReference type="NCBI Taxonomy" id="1783348"/>
    <lineage>
        <taxon>Bacteria</taxon>
        <taxon>Bacillati</taxon>
        <taxon>Actinomycetota</taxon>
        <taxon>Actinomycetes</taxon>
        <taxon>Mycobacteriales</taxon>
        <taxon>Corynebacteriaceae</taxon>
        <taxon>Corynebacterium</taxon>
    </lineage>
</organism>
<keyword evidence="1" id="KW-0732">Signal</keyword>
<comment type="caution">
    <text evidence="2">The sequence shown here is derived from an EMBL/GenBank/DDBJ whole genome shotgun (WGS) entry which is preliminary data.</text>
</comment>
<evidence type="ECO:0000313" key="2">
    <source>
        <dbReference type="EMBL" id="MDR7330162.1"/>
    </source>
</evidence>
<accession>A0ABU2A0Y7</accession>
<keyword evidence="3" id="KW-1185">Reference proteome</keyword>
<dbReference type="InterPro" id="IPR006059">
    <property type="entry name" value="SBP"/>
</dbReference>
<dbReference type="RefSeq" id="WP_290195614.1">
    <property type="nucleotide sequence ID" value="NZ_CP047654.1"/>
</dbReference>
<dbReference type="InterPro" id="IPR050490">
    <property type="entry name" value="Bact_solute-bd_prot1"/>
</dbReference>